<dbReference type="Proteomes" id="UP000800040">
    <property type="component" value="Unassembled WGS sequence"/>
</dbReference>
<reference evidence="1" key="1">
    <citation type="submission" date="2020-01" db="EMBL/GenBank/DDBJ databases">
        <authorList>
            <consortium name="DOE Joint Genome Institute"/>
            <person name="Haridas S."/>
            <person name="Albert R."/>
            <person name="Binder M."/>
            <person name="Bloem J."/>
            <person name="Labutti K."/>
            <person name="Salamov A."/>
            <person name="Andreopoulos B."/>
            <person name="Baker S.E."/>
            <person name="Barry K."/>
            <person name="Bills G."/>
            <person name="Bluhm B.H."/>
            <person name="Cannon C."/>
            <person name="Castanera R."/>
            <person name="Culley D.E."/>
            <person name="Daum C."/>
            <person name="Ezra D."/>
            <person name="Gonzalez J.B."/>
            <person name="Henrissat B."/>
            <person name="Kuo A."/>
            <person name="Liang C."/>
            <person name="Lipzen A."/>
            <person name="Lutzoni F."/>
            <person name="Magnuson J."/>
            <person name="Mondo S."/>
            <person name="Nolan M."/>
            <person name="Ohm R."/>
            <person name="Pangilinan J."/>
            <person name="Park H.-J."/>
            <person name="Ramirez L."/>
            <person name="Alfaro M."/>
            <person name="Sun H."/>
            <person name="Tritt A."/>
            <person name="Yoshinaga Y."/>
            <person name="Zwiers L.-H."/>
            <person name="Turgeon B.G."/>
            <person name="Goodwin S.B."/>
            <person name="Spatafora J.W."/>
            <person name="Crous P.W."/>
            <person name="Grigoriev I.V."/>
        </authorList>
    </citation>
    <scope>NUCLEOTIDE SEQUENCE</scope>
    <source>
        <strain evidence="1">P77</strain>
    </source>
</reference>
<accession>A0A6A5K828</accession>
<sequence length="60" mass="6751">MDRLSVEVKLCRGDCSLVVSSNKFASPFTLAVKQTCASVEHHIYTTSLWSRIWIIVVPKV</sequence>
<proteinExistence type="predicted"/>
<organism evidence="1 2">
    <name type="scientific">Decorospora gaudefroyi</name>
    <dbReference type="NCBI Taxonomy" id="184978"/>
    <lineage>
        <taxon>Eukaryota</taxon>
        <taxon>Fungi</taxon>
        <taxon>Dikarya</taxon>
        <taxon>Ascomycota</taxon>
        <taxon>Pezizomycotina</taxon>
        <taxon>Dothideomycetes</taxon>
        <taxon>Pleosporomycetidae</taxon>
        <taxon>Pleosporales</taxon>
        <taxon>Pleosporineae</taxon>
        <taxon>Pleosporaceae</taxon>
        <taxon>Decorospora</taxon>
    </lineage>
</organism>
<name>A0A6A5K828_9PLEO</name>
<dbReference type="EMBL" id="ML975374">
    <property type="protein sequence ID" value="KAF1831097.1"/>
    <property type="molecule type" value="Genomic_DNA"/>
</dbReference>
<dbReference type="AlphaFoldDB" id="A0A6A5K828"/>
<evidence type="ECO:0000313" key="1">
    <source>
        <dbReference type="EMBL" id="KAF1831097.1"/>
    </source>
</evidence>
<keyword evidence="2" id="KW-1185">Reference proteome</keyword>
<evidence type="ECO:0000313" key="2">
    <source>
        <dbReference type="Proteomes" id="UP000800040"/>
    </source>
</evidence>
<protein>
    <submittedName>
        <fullName evidence="1">Uncharacterized protein</fullName>
    </submittedName>
</protein>
<gene>
    <name evidence="1" type="ORF">BDW02DRAFT_572386</name>
</gene>